<keyword evidence="14" id="KW-1185">Reference proteome</keyword>
<keyword evidence="2 10" id="KW-0812">Transmembrane</keyword>
<keyword evidence="5 7" id="KW-0807">Transducer</keyword>
<evidence type="ECO:0000256" key="3">
    <source>
        <dbReference type="ARBA" id="ARBA00022989"/>
    </source>
</evidence>
<evidence type="ECO:0000256" key="4">
    <source>
        <dbReference type="ARBA" id="ARBA00023136"/>
    </source>
</evidence>
<evidence type="ECO:0000259" key="12">
    <source>
        <dbReference type="PROSITE" id="PS50885"/>
    </source>
</evidence>
<dbReference type="InterPro" id="IPR004089">
    <property type="entry name" value="MCPsignal_dom"/>
</dbReference>
<evidence type="ECO:0000259" key="11">
    <source>
        <dbReference type="PROSITE" id="PS50111"/>
    </source>
</evidence>
<evidence type="ECO:0000256" key="7">
    <source>
        <dbReference type="PROSITE-ProRule" id="PRU00284"/>
    </source>
</evidence>
<dbReference type="SMART" id="SM00283">
    <property type="entry name" value="MA"/>
    <property type="match status" value="1"/>
</dbReference>
<organism evidence="13 14">
    <name type="scientific">Chitinimonas lacunae</name>
    <dbReference type="NCBI Taxonomy" id="1963018"/>
    <lineage>
        <taxon>Bacteria</taxon>
        <taxon>Pseudomonadati</taxon>
        <taxon>Pseudomonadota</taxon>
        <taxon>Betaproteobacteria</taxon>
        <taxon>Neisseriales</taxon>
        <taxon>Chitinibacteraceae</taxon>
        <taxon>Chitinimonas</taxon>
    </lineage>
</organism>
<dbReference type="PANTHER" id="PTHR32089">
    <property type="entry name" value="METHYL-ACCEPTING CHEMOTAXIS PROTEIN MCPB"/>
    <property type="match status" value="1"/>
</dbReference>
<dbReference type="RefSeq" id="WP_378165098.1">
    <property type="nucleotide sequence ID" value="NZ_JBHSBU010000001.1"/>
</dbReference>
<protein>
    <submittedName>
        <fullName evidence="13">Methyl-accepting chemotaxis protein</fullName>
    </submittedName>
</protein>
<evidence type="ECO:0000313" key="13">
    <source>
        <dbReference type="EMBL" id="MFC4160358.1"/>
    </source>
</evidence>
<dbReference type="InterPro" id="IPR003660">
    <property type="entry name" value="HAMP_dom"/>
</dbReference>
<dbReference type="Pfam" id="PF00015">
    <property type="entry name" value="MCPsignal"/>
    <property type="match status" value="1"/>
</dbReference>
<feature type="transmembrane region" description="Helical" evidence="10">
    <location>
        <begin position="85"/>
        <end position="105"/>
    </location>
</feature>
<name>A0ABV8MT94_9NEIS</name>
<evidence type="ECO:0000256" key="2">
    <source>
        <dbReference type="ARBA" id="ARBA00022692"/>
    </source>
</evidence>
<dbReference type="CDD" id="cd11386">
    <property type="entry name" value="MCP_signal"/>
    <property type="match status" value="1"/>
</dbReference>
<dbReference type="EMBL" id="JBHSBU010000001">
    <property type="protein sequence ID" value="MFC4160358.1"/>
    <property type="molecule type" value="Genomic_DNA"/>
</dbReference>
<evidence type="ECO:0000256" key="1">
    <source>
        <dbReference type="ARBA" id="ARBA00004141"/>
    </source>
</evidence>
<dbReference type="SUPFAM" id="SSF58104">
    <property type="entry name" value="Methyl-accepting chemotaxis protein (MCP) signaling domain"/>
    <property type="match status" value="1"/>
</dbReference>
<accession>A0ABV8MT94</accession>
<evidence type="ECO:0000256" key="10">
    <source>
        <dbReference type="SAM" id="Phobius"/>
    </source>
</evidence>
<dbReference type="PROSITE" id="PS50111">
    <property type="entry name" value="CHEMOTAXIS_TRANSDUC_2"/>
    <property type="match status" value="1"/>
</dbReference>
<evidence type="ECO:0000256" key="8">
    <source>
        <dbReference type="SAM" id="Coils"/>
    </source>
</evidence>
<feature type="transmembrane region" description="Helical" evidence="10">
    <location>
        <begin position="371"/>
        <end position="395"/>
    </location>
</feature>
<evidence type="ECO:0000256" key="9">
    <source>
        <dbReference type="SAM" id="MobiDB-lite"/>
    </source>
</evidence>
<dbReference type="Proteomes" id="UP001595791">
    <property type="component" value="Unassembled WGS sequence"/>
</dbReference>
<keyword evidence="4 10" id="KW-0472">Membrane</keyword>
<dbReference type="Gene3D" id="1.10.287.950">
    <property type="entry name" value="Methyl-accepting chemotaxis protein"/>
    <property type="match status" value="1"/>
</dbReference>
<proteinExistence type="inferred from homology"/>
<feature type="region of interest" description="Disordered" evidence="9">
    <location>
        <begin position="1"/>
        <end position="22"/>
    </location>
</feature>
<keyword evidence="3 10" id="KW-1133">Transmembrane helix</keyword>
<evidence type="ECO:0000256" key="5">
    <source>
        <dbReference type="ARBA" id="ARBA00023224"/>
    </source>
</evidence>
<comment type="subcellular location">
    <subcellularLocation>
        <location evidence="1">Membrane</location>
        <topology evidence="1">Multi-pass membrane protein</topology>
    </subcellularLocation>
</comment>
<feature type="coiled-coil region" evidence="8">
    <location>
        <begin position="397"/>
        <end position="426"/>
    </location>
</feature>
<comment type="caution">
    <text evidence="13">The sequence shown here is derived from an EMBL/GenBank/DDBJ whole genome shotgun (WGS) entry which is preliminary data.</text>
</comment>
<feature type="domain" description="Methyl-accepting transducer" evidence="11">
    <location>
        <begin position="470"/>
        <end position="706"/>
    </location>
</feature>
<reference evidence="14" key="1">
    <citation type="journal article" date="2019" name="Int. J. Syst. Evol. Microbiol.">
        <title>The Global Catalogue of Microorganisms (GCM) 10K type strain sequencing project: providing services to taxonomists for standard genome sequencing and annotation.</title>
        <authorList>
            <consortium name="The Broad Institute Genomics Platform"/>
            <consortium name="The Broad Institute Genome Sequencing Center for Infectious Disease"/>
            <person name="Wu L."/>
            <person name="Ma J."/>
        </authorList>
    </citation>
    <scope>NUCLEOTIDE SEQUENCE [LARGE SCALE GENOMIC DNA]</scope>
    <source>
        <strain evidence="14">LMG 29894</strain>
    </source>
</reference>
<gene>
    <name evidence="13" type="ORF">ACFOW7_13520</name>
</gene>
<dbReference type="InterPro" id="IPR029095">
    <property type="entry name" value="NarX-like_N"/>
</dbReference>
<sequence length="742" mass="80117">MEKLKPGFSKQGGKGAAAPEPAKTGFLDTVLGAFKKKSKGGDDKTYDPLRTVSIIERMRPMDGEGGGFSPIPLLGHLPAKRQMSVFIWTMVASILLFFGSTYFAIQSSNHSAVYRATSTEMQMLSQRMARASAQAIQGNDSAFPLLEQAYKKFDEDLNLLLSGGPGLPATSGAPAEILQKIKANWDVNFRPNPKKPTVETIIKQKETLIAVTKNVSAINSNDAKLLELTQQLVSLLSESNATTHEIELANQQVMLSQRMAKNANAMLAGEIINPEVVFLLGKDTNTFRDTLAGMIEGSEELRIPAAKSPEVREKLEEIRTMFKDFETVVGAFSRNMQNLVNTRLANQTIYKESENLLRDAQRLTEAYESTGGGVVATVFQVAFIVIALLALYFLIRVYNAETQRRRAEIEAENKRNQEAILRLLNEMSDLADGDLTVRASVTEDLTGAIADSMNYTIDELRNLIIGINRATEQVTAASQQAQAISSELLEAAQRQSQEIVETNEVVQQITRSIGNVSASAAESARVAQQSLDAAQKGANAVQDSIKGMNEIREQIQETAKRIKRLGESSQEIGEIVELISDITEQTNVLALNAAIQAASAGEAGRGFTVVAEEVQRLAERSAEATKQIGAIVKTIQADTHDAVAAMEISTQGVVEGAKLSDAAGQALSEIGKVSNDLANIIASIAQATQSQRALADKVAESMQDILRITEQTTAGTKQTAVQIGQLTGLASELKGSVAGFKL</sequence>
<keyword evidence="8" id="KW-0175">Coiled coil</keyword>
<comment type="similarity">
    <text evidence="6">Belongs to the methyl-accepting chemotaxis (MCP) protein family.</text>
</comment>
<feature type="domain" description="HAMP" evidence="12">
    <location>
        <begin position="414"/>
        <end position="465"/>
    </location>
</feature>
<dbReference type="PROSITE" id="PS50885">
    <property type="entry name" value="HAMP"/>
    <property type="match status" value="1"/>
</dbReference>
<dbReference type="PANTHER" id="PTHR32089:SF119">
    <property type="entry name" value="METHYL-ACCEPTING CHEMOTAXIS PROTEIN CTPL"/>
    <property type="match status" value="1"/>
</dbReference>
<evidence type="ECO:0000313" key="14">
    <source>
        <dbReference type="Proteomes" id="UP001595791"/>
    </source>
</evidence>
<evidence type="ECO:0000256" key="6">
    <source>
        <dbReference type="ARBA" id="ARBA00029447"/>
    </source>
</evidence>
<dbReference type="Pfam" id="PF13675">
    <property type="entry name" value="PilJ"/>
    <property type="match status" value="2"/>
</dbReference>